<dbReference type="InterPro" id="IPR003034">
    <property type="entry name" value="SAP_dom"/>
</dbReference>
<organism evidence="2 3">
    <name type="scientific">Chlamydomonas eustigma</name>
    <dbReference type="NCBI Taxonomy" id="1157962"/>
    <lineage>
        <taxon>Eukaryota</taxon>
        <taxon>Viridiplantae</taxon>
        <taxon>Chlorophyta</taxon>
        <taxon>core chlorophytes</taxon>
        <taxon>Chlorophyceae</taxon>
        <taxon>CS clade</taxon>
        <taxon>Chlamydomonadales</taxon>
        <taxon>Chlamydomonadaceae</taxon>
        <taxon>Chlamydomonas</taxon>
    </lineage>
</organism>
<dbReference type="Gene3D" id="1.10.720.30">
    <property type="entry name" value="SAP domain"/>
    <property type="match status" value="1"/>
</dbReference>
<dbReference type="Pfam" id="PF02037">
    <property type="entry name" value="SAP"/>
    <property type="match status" value="1"/>
</dbReference>
<evidence type="ECO:0000313" key="2">
    <source>
        <dbReference type="EMBL" id="GAX83917.1"/>
    </source>
</evidence>
<sequence length="318" mass="35159">MNGNKSHNPNEGGLQSPELNSFEKLTVAKLKAFLRSNDLKTTGVKAELVDRAKDFLSMKRLSAGGSDSSTAHTKAMQIIYPEASFCIPCKGDVCKGDEVLFVQEVFDDFKPQSRKGEHIGHRQVAGRIINESYGALKQQHTFTIEVLWSAGTQPKQPLSTMLIKGRNLYKLSVRRRSWQNESLRLAVLNEKHERGQEARMLRTGRSKKGIKRKNRDNVRLLPCIRPPAGNSLYNNDGTANNVNNVLTCFVDLVDLTREEDEKSGEVVGMKNGNSAAAAGLIICLQQPLQLINNMAVRMPHAAKRIASEGGRTCISAGF</sequence>
<dbReference type="InterPro" id="IPR036361">
    <property type="entry name" value="SAP_dom_sf"/>
</dbReference>
<evidence type="ECO:0000313" key="3">
    <source>
        <dbReference type="Proteomes" id="UP000232323"/>
    </source>
</evidence>
<proteinExistence type="predicted"/>
<name>A0A250XLH5_9CHLO</name>
<dbReference type="SMART" id="SM00513">
    <property type="entry name" value="SAP"/>
    <property type="match status" value="1"/>
</dbReference>
<dbReference type="EMBL" id="BEGY01000111">
    <property type="protein sequence ID" value="GAX83917.1"/>
    <property type="molecule type" value="Genomic_DNA"/>
</dbReference>
<dbReference type="SUPFAM" id="SSF68906">
    <property type="entry name" value="SAP domain"/>
    <property type="match status" value="1"/>
</dbReference>
<dbReference type="PROSITE" id="PS50800">
    <property type="entry name" value="SAP"/>
    <property type="match status" value="1"/>
</dbReference>
<gene>
    <name evidence="2" type="ORF">CEUSTIGMA_g11341.t1</name>
</gene>
<dbReference type="AlphaFoldDB" id="A0A250XLH5"/>
<dbReference type="Pfam" id="PF24766">
    <property type="entry name" value="DUF7699"/>
    <property type="match status" value="1"/>
</dbReference>
<keyword evidence="3" id="KW-1185">Reference proteome</keyword>
<dbReference type="Proteomes" id="UP000232323">
    <property type="component" value="Unassembled WGS sequence"/>
</dbReference>
<dbReference type="OrthoDB" id="690722at2759"/>
<comment type="caution">
    <text evidence="2">The sequence shown here is derived from an EMBL/GenBank/DDBJ whole genome shotgun (WGS) entry which is preliminary data.</text>
</comment>
<dbReference type="PANTHER" id="PTHR35323">
    <property type="entry name" value="SAP DOMAIN-CONTAINING PROTEIN"/>
    <property type="match status" value="1"/>
</dbReference>
<evidence type="ECO:0000259" key="1">
    <source>
        <dbReference type="PROSITE" id="PS50800"/>
    </source>
</evidence>
<reference evidence="2 3" key="1">
    <citation type="submission" date="2017-08" db="EMBL/GenBank/DDBJ databases">
        <title>Acidophilic green algal genome provides insights into adaptation to an acidic environment.</title>
        <authorList>
            <person name="Hirooka S."/>
            <person name="Hirose Y."/>
            <person name="Kanesaki Y."/>
            <person name="Higuchi S."/>
            <person name="Fujiwara T."/>
            <person name="Onuma R."/>
            <person name="Era A."/>
            <person name="Ohbayashi R."/>
            <person name="Uzuka A."/>
            <person name="Nozaki H."/>
            <person name="Yoshikawa H."/>
            <person name="Miyagishima S.Y."/>
        </authorList>
    </citation>
    <scope>NUCLEOTIDE SEQUENCE [LARGE SCALE GENOMIC DNA]</scope>
    <source>
        <strain evidence="2 3">NIES-2499</strain>
    </source>
</reference>
<dbReference type="PANTHER" id="PTHR35323:SF2">
    <property type="entry name" value="SAP DOMAIN-CONTAINING PROTEIN"/>
    <property type="match status" value="1"/>
</dbReference>
<feature type="domain" description="SAP" evidence="1">
    <location>
        <begin position="22"/>
        <end position="56"/>
    </location>
</feature>
<accession>A0A250XLH5</accession>
<dbReference type="STRING" id="1157962.A0A250XLH5"/>
<dbReference type="InterPro" id="IPR056116">
    <property type="entry name" value="DUF7699"/>
</dbReference>
<protein>
    <recommendedName>
        <fullName evidence="1">SAP domain-containing protein</fullName>
    </recommendedName>
</protein>